<evidence type="ECO:0000313" key="1">
    <source>
        <dbReference type="EMBL" id="SPO07176.1"/>
    </source>
</evidence>
<protein>
    <submittedName>
        <fullName evidence="1">Uncharacterized protein</fullName>
    </submittedName>
</protein>
<dbReference type="AlphaFoldDB" id="A0AAE8N6I9"/>
<dbReference type="InterPro" id="IPR036770">
    <property type="entry name" value="Ankyrin_rpt-contain_sf"/>
</dbReference>
<dbReference type="Proteomes" id="UP001187682">
    <property type="component" value="Unassembled WGS sequence"/>
</dbReference>
<comment type="caution">
    <text evidence="1">The sequence shown here is derived from an EMBL/GenBank/DDBJ whole genome shotgun (WGS) entry which is preliminary data.</text>
</comment>
<gene>
    <name evidence="1" type="ORF">DNG_09870</name>
</gene>
<dbReference type="SUPFAM" id="SSF48403">
    <property type="entry name" value="Ankyrin repeat"/>
    <property type="match status" value="1"/>
</dbReference>
<keyword evidence="2" id="KW-1185">Reference proteome</keyword>
<sequence length="329" mass="36789">MEVVNATRRLRYPSTTGRGVPPDLEAKWAAFPPIPPTLTRPEYALEANLIGRDDSELEFYLACEQGVMGDVMRYVETTNPSCAMRQYGLEQASFGCQLGVARYLLENGASLHSNVFSRPVPPYELSEACIFDRIIWRNPDGNTNASGDIIPLLQVFIDAGWHPNKAWYGAAMDAPCVPFDIYTSIYRRPLLEFLLSHGVDPNLGRHGSRFYKPPFIATDSLDRESGHALDFAAQELSRDKVETLLAHGAQSGNAKMLHMLTWYYRKRELTFQYRARSCGSGAMRGRLSRETAPQSRLLMVDGVETDIKVKKAGAVALVIEDALIRRAEV</sequence>
<proteinExistence type="predicted"/>
<dbReference type="Gene3D" id="1.25.40.20">
    <property type="entry name" value="Ankyrin repeat-containing domain"/>
    <property type="match status" value="1"/>
</dbReference>
<name>A0AAE8N6I9_9PEZI</name>
<reference evidence="1" key="1">
    <citation type="submission" date="2018-03" db="EMBL/GenBank/DDBJ databases">
        <authorList>
            <person name="Guldener U."/>
        </authorList>
    </citation>
    <scope>NUCLEOTIDE SEQUENCE</scope>
</reference>
<organism evidence="1 2">
    <name type="scientific">Cephalotrichum gorgonifer</name>
    <dbReference type="NCBI Taxonomy" id="2041049"/>
    <lineage>
        <taxon>Eukaryota</taxon>
        <taxon>Fungi</taxon>
        <taxon>Dikarya</taxon>
        <taxon>Ascomycota</taxon>
        <taxon>Pezizomycotina</taxon>
        <taxon>Sordariomycetes</taxon>
        <taxon>Hypocreomycetidae</taxon>
        <taxon>Microascales</taxon>
        <taxon>Microascaceae</taxon>
        <taxon>Cephalotrichum</taxon>
    </lineage>
</organism>
<evidence type="ECO:0000313" key="2">
    <source>
        <dbReference type="Proteomes" id="UP001187682"/>
    </source>
</evidence>
<dbReference type="EMBL" id="ONZQ02000019">
    <property type="protein sequence ID" value="SPO07176.1"/>
    <property type="molecule type" value="Genomic_DNA"/>
</dbReference>
<accession>A0AAE8N6I9</accession>